<comment type="similarity">
    <text evidence="2 9">Belongs to the arsenical resistance-3 (ACR3) (TC 2.A.59) family.</text>
</comment>
<evidence type="ECO:0000256" key="5">
    <source>
        <dbReference type="ARBA" id="ARBA00022692"/>
    </source>
</evidence>
<comment type="subcellular location">
    <subcellularLocation>
        <location evidence="1 9">Cell membrane</location>
        <topology evidence="1 9">Multi-pass membrane protein</topology>
    </subcellularLocation>
</comment>
<dbReference type="GO" id="GO:0015105">
    <property type="term" value="F:arsenite transmembrane transporter activity"/>
    <property type="evidence" value="ECO:0007669"/>
    <property type="project" value="TreeGrafter"/>
</dbReference>
<evidence type="ECO:0000256" key="8">
    <source>
        <dbReference type="ARBA" id="ARBA00023136"/>
    </source>
</evidence>
<dbReference type="PANTHER" id="PTHR43057:SF1">
    <property type="entry name" value="ARSENICAL-RESISTANCE PROTEIN 3"/>
    <property type="match status" value="1"/>
</dbReference>
<keyword evidence="6" id="KW-0059">Arsenical resistance</keyword>
<evidence type="ECO:0000256" key="4">
    <source>
        <dbReference type="ARBA" id="ARBA00022475"/>
    </source>
</evidence>
<dbReference type="InterPro" id="IPR002657">
    <property type="entry name" value="BilAc:Na_symport/Acr3"/>
</dbReference>
<dbReference type="AlphaFoldDB" id="A0A1H7ZXP1"/>
<keyword evidence="12" id="KW-1185">Reference proteome</keyword>
<dbReference type="GO" id="GO:0015297">
    <property type="term" value="F:antiporter activity"/>
    <property type="evidence" value="ECO:0007669"/>
    <property type="project" value="UniProtKB-UniRule"/>
</dbReference>
<dbReference type="GO" id="GO:0015104">
    <property type="term" value="F:antimonite transmembrane transporter activity"/>
    <property type="evidence" value="ECO:0007669"/>
    <property type="project" value="TreeGrafter"/>
</dbReference>
<dbReference type="STRING" id="43775.SAMN04489760_12827"/>
<organism evidence="11 12">
    <name type="scientific">Syntrophus gentianae</name>
    <dbReference type="NCBI Taxonomy" id="43775"/>
    <lineage>
        <taxon>Bacteria</taxon>
        <taxon>Pseudomonadati</taxon>
        <taxon>Thermodesulfobacteriota</taxon>
        <taxon>Syntrophia</taxon>
        <taxon>Syntrophales</taxon>
        <taxon>Syntrophaceae</taxon>
        <taxon>Syntrophus</taxon>
    </lineage>
</organism>
<dbReference type="InterPro" id="IPR038770">
    <property type="entry name" value="Na+/solute_symporter_sf"/>
</dbReference>
<dbReference type="NCBIfam" id="TIGR00832">
    <property type="entry name" value="acr3"/>
    <property type="match status" value="1"/>
</dbReference>
<dbReference type="GO" id="GO:0046685">
    <property type="term" value="P:response to arsenic-containing substance"/>
    <property type="evidence" value="ECO:0007669"/>
    <property type="project" value="UniProtKB-KW"/>
</dbReference>
<protein>
    <submittedName>
        <fullName evidence="11">Arsenite transporter, ACR3 family</fullName>
    </submittedName>
</protein>
<name>A0A1H7ZXP1_9BACT</name>
<feature type="transmembrane region" description="Helical" evidence="10">
    <location>
        <begin position="112"/>
        <end position="131"/>
    </location>
</feature>
<keyword evidence="5 9" id="KW-0812">Transmembrane</keyword>
<evidence type="ECO:0000256" key="3">
    <source>
        <dbReference type="ARBA" id="ARBA00022448"/>
    </source>
</evidence>
<dbReference type="GO" id="GO:0005886">
    <property type="term" value="C:plasma membrane"/>
    <property type="evidence" value="ECO:0007669"/>
    <property type="project" value="UniProtKB-SubCell"/>
</dbReference>
<sequence length="363" mass="40450">MEQVATKRLSFLDRFLTLWIFLAMFVGVLGGYLYPGVRDVINYFQVGTTNIPIAIGLILMMYPPLAKVKYEKLGQVFSNGKVLALSLVQNWIVGPILMFLLAVTFLSGYHEYMVGLILIGLARCIAMVIVWNDLADGDREYCAGLVAFNSIFQVLFFSVYAYIFITILPTWIGLKGAVVDISIGQIAESVFIYLGIPFIAGMISRFVGLKIKGQVWYEEKFIPKISPITLIALLFTILVMFSLKGEYIVELPMDVVRVAIPLFIYFVVMFLVSFYMSKKVGATYEESTTLSFTAASNNFELAIAVAISVFGINSGEAFACVIGPLLEVPVLISLVNVALWFKRKYFPYAKETPTGVCHMACKD</sequence>
<feature type="transmembrane region" description="Helical" evidence="10">
    <location>
        <begin position="12"/>
        <end position="34"/>
    </location>
</feature>
<dbReference type="OrthoDB" id="5290400at2"/>
<evidence type="ECO:0000256" key="7">
    <source>
        <dbReference type="ARBA" id="ARBA00022989"/>
    </source>
</evidence>
<feature type="transmembrane region" description="Helical" evidence="10">
    <location>
        <begin position="221"/>
        <end position="243"/>
    </location>
</feature>
<feature type="transmembrane region" description="Helical" evidence="10">
    <location>
        <begin position="82"/>
        <end position="106"/>
    </location>
</feature>
<proteinExistence type="inferred from homology"/>
<evidence type="ECO:0000256" key="2">
    <source>
        <dbReference type="ARBA" id="ARBA00010110"/>
    </source>
</evidence>
<keyword evidence="3 9" id="KW-0813">Transport</keyword>
<feature type="transmembrane region" description="Helical" evidence="10">
    <location>
        <begin position="143"/>
        <end position="170"/>
    </location>
</feature>
<dbReference type="Pfam" id="PF01758">
    <property type="entry name" value="SBF"/>
    <property type="match status" value="1"/>
</dbReference>
<evidence type="ECO:0000256" key="1">
    <source>
        <dbReference type="ARBA" id="ARBA00004651"/>
    </source>
</evidence>
<dbReference type="InterPro" id="IPR004706">
    <property type="entry name" value="Arsenical-R_Acr3"/>
</dbReference>
<evidence type="ECO:0000313" key="12">
    <source>
        <dbReference type="Proteomes" id="UP000198744"/>
    </source>
</evidence>
<evidence type="ECO:0000256" key="6">
    <source>
        <dbReference type="ARBA" id="ARBA00022849"/>
    </source>
</evidence>
<feature type="transmembrane region" description="Helical" evidence="10">
    <location>
        <begin position="255"/>
        <end position="277"/>
    </location>
</feature>
<evidence type="ECO:0000256" key="9">
    <source>
        <dbReference type="PIRNR" id="PIRNR005508"/>
    </source>
</evidence>
<keyword evidence="8 9" id="KW-0472">Membrane</keyword>
<feature type="transmembrane region" description="Helical" evidence="10">
    <location>
        <begin position="40"/>
        <end position="62"/>
    </location>
</feature>
<feature type="transmembrane region" description="Helical" evidence="10">
    <location>
        <begin position="190"/>
        <end position="209"/>
    </location>
</feature>
<accession>A0A1H7ZXP1</accession>
<reference evidence="11 12" key="1">
    <citation type="submission" date="2016-10" db="EMBL/GenBank/DDBJ databases">
        <authorList>
            <person name="de Groot N.N."/>
        </authorList>
    </citation>
    <scope>NUCLEOTIDE SEQUENCE [LARGE SCALE GENOMIC DNA]</scope>
    <source>
        <strain evidence="11 12">DSM 8423</strain>
    </source>
</reference>
<feature type="transmembrane region" description="Helical" evidence="10">
    <location>
        <begin position="318"/>
        <end position="341"/>
    </location>
</feature>
<dbReference type="Gene3D" id="1.20.1530.20">
    <property type="match status" value="1"/>
</dbReference>
<feature type="transmembrane region" description="Helical" evidence="10">
    <location>
        <begin position="289"/>
        <end position="312"/>
    </location>
</feature>
<dbReference type="PIRSF" id="PIRSF005508">
    <property type="entry name" value="Acr3"/>
    <property type="match status" value="1"/>
</dbReference>
<evidence type="ECO:0000256" key="10">
    <source>
        <dbReference type="SAM" id="Phobius"/>
    </source>
</evidence>
<keyword evidence="4 9" id="KW-1003">Cell membrane</keyword>
<dbReference type="Proteomes" id="UP000198744">
    <property type="component" value="Unassembled WGS sequence"/>
</dbReference>
<gene>
    <name evidence="11" type="ORF">SAMN04489760_12827</name>
</gene>
<dbReference type="EMBL" id="FOBS01000028">
    <property type="protein sequence ID" value="SEM63230.1"/>
    <property type="molecule type" value="Genomic_DNA"/>
</dbReference>
<evidence type="ECO:0000313" key="11">
    <source>
        <dbReference type="EMBL" id="SEM63230.1"/>
    </source>
</evidence>
<dbReference type="RefSeq" id="WP_093884415.1">
    <property type="nucleotide sequence ID" value="NZ_FOBS01000028.1"/>
</dbReference>
<dbReference type="FunFam" id="1.20.1530.20:FF:000009">
    <property type="entry name" value="Arsenite transporter, ACR3 family"/>
    <property type="match status" value="1"/>
</dbReference>
<keyword evidence="7 9" id="KW-1133">Transmembrane helix</keyword>
<dbReference type="PANTHER" id="PTHR43057">
    <property type="entry name" value="ARSENITE EFFLUX TRANSPORTER"/>
    <property type="match status" value="1"/>
</dbReference>